<feature type="transmembrane region" description="Helical" evidence="10">
    <location>
        <begin position="589"/>
        <end position="613"/>
    </location>
</feature>
<dbReference type="AlphaFoldDB" id="A0A5C5G1M2"/>
<keyword evidence="3" id="KW-0813">Transport</keyword>
<feature type="compositionally biased region" description="Gly residues" evidence="9">
    <location>
        <begin position="136"/>
        <end position="145"/>
    </location>
</feature>
<feature type="transmembrane region" description="Helical" evidence="10">
    <location>
        <begin position="560"/>
        <end position="577"/>
    </location>
</feature>
<keyword evidence="12" id="KW-1185">Reference proteome</keyword>
<feature type="compositionally biased region" description="Basic and acidic residues" evidence="9">
    <location>
        <begin position="344"/>
        <end position="355"/>
    </location>
</feature>
<dbReference type="CDD" id="cd00333">
    <property type="entry name" value="MIP"/>
    <property type="match status" value="1"/>
</dbReference>
<feature type="compositionally biased region" description="Polar residues" evidence="9">
    <location>
        <begin position="285"/>
        <end position="296"/>
    </location>
</feature>
<dbReference type="InterPro" id="IPR000425">
    <property type="entry name" value="MIP"/>
</dbReference>
<evidence type="ECO:0000256" key="1">
    <source>
        <dbReference type="ARBA" id="ARBA00004141"/>
    </source>
</evidence>
<evidence type="ECO:0000256" key="5">
    <source>
        <dbReference type="ARBA" id="ARBA00022737"/>
    </source>
</evidence>
<evidence type="ECO:0000256" key="6">
    <source>
        <dbReference type="ARBA" id="ARBA00022989"/>
    </source>
</evidence>
<keyword evidence="6 10" id="KW-1133">Transmembrane helix</keyword>
<feature type="compositionally biased region" description="Gly residues" evidence="9">
    <location>
        <begin position="206"/>
        <end position="221"/>
    </location>
</feature>
<dbReference type="SUPFAM" id="SSF81338">
    <property type="entry name" value="Aquaporin-like"/>
    <property type="match status" value="1"/>
</dbReference>
<feature type="compositionally biased region" description="Polar residues" evidence="9">
    <location>
        <begin position="47"/>
        <end position="56"/>
    </location>
</feature>
<feature type="transmembrane region" description="Helical" evidence="10">
    <location>
        <begin position="497"/>
        <end position="516"/>
    </location>
</feature>
<feature type="compositionally biased region" description="Acidic residues" evidence="9">
    <location>
        <begin position="362"/>
        <end position="373"/>
    </location>
</feature>
<sequence length="702" mass="74121">MSTEHPPPPRRPSQPHHSGSTSSTDFASLEQHDSYASGAGPSHTRPRGSSSGVNSHAQRRPSVRQRVDSAASSAPSTAVSDAPSRASTATKGRGKKPERPRPANLAGPTLERVPESFMRALRPELDRTGGSTRSGSGAGAGGDGGSTFSPSLSGDEAAQKSDGGKKPLWAIGGVFPKHQKRRRSTANGREKGVRKGTAPPHDSGSDSGGAALGTRSSGGRGPARPAKLPYVPERGDDLPATVSDSTGSDGNASDTDGTGQRRSRAGTGDGVGRARPDPFEELETNDLQPSRRTSSPGGVDERHAAGEDRDRQLKNEMRTEVGDEVEERLKKVHSGSSRTVAGEAGEKGEKVEADRQGGGGWEEGDDNGDEPPEGAEPGRGGPNVGGELDQSAQQWAEDVEDPEDLPVRNWWGTVRYALREPLAEFLGTLILVCIGIGADCQTKISRETMGAYQSMNWSWGFGVMIALYIAGGISGGHTNPAVTVTLAVFRGFPWKMVPRYIFAQVLGAFCGALIIYGNYRRAIQEYDAYKLVQPTDYSNASAPLFITAPSEGVSSTLEGFCQEILAGGILSIAVLALGDENNAPPGAGLGAIVLGFVVVSIGMSNGWISGYAINPARDLGPRLALWVVGYGIKLWHHDHWWWIVGVRLALFRSLFTTACHVLTPRPLQPICGPLVGSLAGALAYDLCIFTGPGRCVQFAFSF</sequence>
<evidence type="ECO:0000256" key="9">
    <source>
        <dbReference type="SAM" id="MobiDB-lite"/>
    </source>
</evidence>
<evidence type="ECO:0000256" key="7">
    <source>
        <dbReference type="ARBA" id="ARBA00023136"/>
    </source>
</evidence>
<evidence type="ECO:0000313" key="12">
    <source>
        <dbReference type="Proteomes" id="UP000311382"/>
    </source>
</evidence>
<accession>A0A5C5G1M2</accession>
<feature type="compositionally biased region" description="Pro residues" evidence="9">
    <location>
        <begin position="1"/>
        <end position="12"/>
    </location>
</feature>
<dbReference type="EMBL" id="SOZI01000024">
    <property type="protein sequence ID" value="TNY22476.1"/>
    <property type="molecule type" value="Genomic_DNA"/>
</dbReference>
<evidence type="ECO:0000256" key="4">
    <source>
        <dbReference type="ARBA" id="ARBA00022692"/>
    </source>
</evidence>
<evidence type="ECO:0000256" key="2">
    <source>
        <dbReference type="ARBA" id="ARBA00006175"/>
    </source>
</evidence>
<dbReference type="InterPro" id="IPR022357">
    <property type="entry name" value="MIP_CS"/>
</dbReference>
<feature type="transmembrane region" description="Helical" evidence="10">
    <location>
        <begin position="422"/>
        <end position="438"/>
    </location>
</feature>
<dbReference type="NCBIfam" id="TIGR00861">
    <property type="entry name" value="MIP"/>
    <property type="match status" value="1"/>
</dbReference>
<dbReference type="OrthoDB" id="3222at2759"/>
<reference evidence="11 12" key="1">
    <citation type="submission" date="2019-03" db="EMBL/GenBank/DDBJ databases">
        <title>Rhodosporidium diobovatum UCD-FST 08-225 genome sequencing, assembly, and annotation.</title>
        <authorList>
            <person name="Fakankun I.U."/>
            <person name="Fristensky B."/>
            <person name="Levin D.B."/>
        </authorList>
    </citation>
    <scope>NUCLEOTIDE SEQUENCE [LARGE SCALE GENOMIC DNA]</scope>
    <source>
        <strain evidence="11 12">UCD-FST 08-225</strain>
    </source>
</reference>
<dbReference type="InterPro" id="IPR023271">
    <property type="entry name" value="Aquaporin-like"/>
</dbReference>
<feature type="compositionally biased region" description="Low complexity" evidence="9">
    <location>
        <begin position="68"/>
        <end position="84"/>
    </location>
</feature>
<keyword evidence="5" id="KW-0677">Repeat</keyword>
<dbReference type="STRING" id="5288.A0A5C5G1M2"/>
<proteinExistence type="inferred from homology"/>
<dbReference type="Proteomes" id="UP000311382">
    <property type="component" value="Unassembled WGS sequence"/>
</dbReference>
<protein>
    <submittedName>
        <fullName evidence="11">Aquaporin-like protein</fullName>
    </submittedName>
</protein>
<evidence type="ECO:0000256" key="8">
    <source>
        <dbReference type="ARBA" id="ARBA00034651"/>
    </source>
</evidence>
<evidence type="ECO:0000256" key="10">
    <source>
        <dbReference type="SAM" id="Phobius"/>
    </source>
</evidence>
<comment type="similarity">
    <text evidence="2">Belongs to the MIP/aquaporin (TC 1.A.8) family.</text>
</comment>
<keyword evidence="7 10" id="KW-0472">Membrane</keyword>
<comment type="subcellular location">
    <subcellularLocation>
        <location evidence="1">Membrane</location>
        <topology evidence="1">Multi-pass membrane protein</topology>
    </subcellularLocation>
</comment>
<dbReference type="PROSITE" id="PS00221">
    <property type="entry name" value="MIP"/>
    <property type="match status" value="1"/>
</dbReference>
<dbReference type="GO" id="GO:0005886">
    <property type="term" value="C:plasma membrane"/>
    <property type="evidence" value="ECO:0007669"/>
    <property type="project" value="TreeGrafter"/>
</dbReference>
<evidence type="ECO:0000256" key="3">
    <source>
        <dbReference type="ARBA" id="ARBA00022448"/>
    </source>
</evidence>
<keyword evidence="4 10" id="KW-0812">Transmembrane</keyword>
<dbReference type="PANTHER" id="PTHR43829:SF9">
    <property type="entry name" value="AQUAPORIN-9"/>
    <property type="match status" value="1"/>
</dbReference>
<dbReference type="GO" id="GO:0015254">
    <property type="term" value="F:glycerol channel activity"/>
    <property type="evidence" value="ECO:0007669"/>
    <property type="project" value="TreeGrafter"/>
</dbReference>
<dbReference type="Pfam" id="PF00230">
    <property type="entry name" value="MIP"/>
    <property type="match status" value="1"/>
</dbReference>
<evidence type="ECO:0000313" key="11">
    <source>
        <dbReference type="EMBL" id="TNY22476.1"/>
    </source>
</evidence>
<comment type="catalytic activity">
    <reaction evidence="8">
        <text>H2O(in) = H2O(out)</text>
        <dbReference type="Rhea" id="RHEA:29667"/>
        <dbReference type="ChEBI" id="CHEBI:15377"/>
    </reaction>
</comment>
<organism evidence="11 12">
    <name type="scientific">Rhodotorula diobovata</name>
    <dbReference type="NCBI Taxonomy" id="5288"/>
    <lineage>
        <taxon>Eukaryota</taxon>
        <taxon>Fungi</taxon>
        <taxon>Dikarya</taxon>
        <taxon>Basidiomycota</taxon>
        <taxon>Pucciniomycotina</taxon>
        <taxon>Microbotryomycetes</taxon>
        <taxon>Sporidiobolales</taxon>
        <taxon>Sporidiobolaceae</taxon>
        <taxon>Rhodotorula</taxon>
    </lineage>
</organism>
<comment type="caution">
    <text evidence="11">The sequence shown here is derived from an EMBL/GenBank/DDBJ whole genome shotgun (WGS) entry which is preliminary data.</text>
</comment>
<feature type="region of interest" description="Disordered" evidence="9">
    <location>
        <begin position="1"/>
        <end position="401"/>
    </location>
</feature>
<name>A0A5C5G1M2_9BASI</name>
<feature type="transmembrane region" description="Helical" evidence="10">
    <location>
        <begin position="459"/>
        <end position="477"/>
    </location>
</feature>
<gene>
    <name evidence="11" type="ORF">DMC30DRAFT_391961</name>
</gene>
<feature type="compositionally biased region" description="Polar residues" evidence="9">
    <location>
        <begin position="242"/>
        <end position="260"/>
    </location>
</feature>
<dbReference type="Gene3D" id="1.20.1080.10">
    <property type="entry name" value="Glycerol uptake facilitator protein"/>
    <property type="match status" value="1"/>
</dbReference>
<dbReference type="InterPro" id="IPR050363">
    <property type="entry name" value="MIP/Aquaporin"/>
</dbReference>
<feature type="compositionally biased region" description="Basic and acidic residues" evidence="9">
    <location>
        <begin position="299"/>
        <end position="321"/>
    </location>
</feature>
<dbReference type="GO" id="GO:0015250">
    <property type="term" value="F:water channel activity"/>
    <property type="evidence" value="ECO:0007669"/>
    <property type="project" value="TreeGrafter"/>
</dbReference>
<dbReference type="PRINTS" id="PR00783">
    <property type="entry name" value="MINTRINSICP"/>
</dbReference>
<dbReference type="PANTHER" id="PTHR43829">
    <property type="entry name" value="AQUAPORIN OR AQUAGLYCEROPORIN RELATED"/>
    <property type="match status" value="1"/>
</dbReference>